<dbReference type="RefSeq" id="XP_003674615.1">
    <property type="nucleotide sequence ID" value="XM_003674567.1"/>
</dbReference>
<reference evidence="1 2" key="1">
    <citation type="journal article" date="2011" name="Proc. Natl. Acad. Sci. U.S.A.">
        <title>Evolutionary erosion of yeast sex chromosomes by mating-type switching accidents.</title>
        <authorList>
            <person name="Gordon J.L."/>
            <person name="Armisen D."/>
            <person name="Proux-Wera E."/>
            <person name="Oheigeartaigh S.S."/>
            <person name="Byrne K.P."/>
            <person name="Wolfe K.H."/>
        </authorList>
    </citation>
    <scope>NUCLEOTIDE SEQUENCE [LARGE SCALE GENOMIC DNA]</scope>
    <source>
        <strain evidence="2">ATCC 76901 / BCRC 22586 / CBS 4309 / NBRC 1992 / NRRL Y-12630</strain>
    </source>
</reference>
<proteinExistence type="predicted"/>
<evidence type="ECO:0000313" key="2">
    <source>
        <dbReference type="Proteomes" id="UP000001640"/>
    </source>
</evidence>
<keyword evidence="2" id="KW-1185">Reference proteome</keyword>
<sequence length="228" mass="27002">MEFLQLSFHNESLSDLQDLNFYQFANNIRHNINFPKIEVVFICYMINSELKTKINEILFGTDPVLKRFENGPKVYTTSQNEWELMKWNYFPGKEASHRLTVVYREKQALLMFNETRKESKKKTENMFRKSHNLGEMLSEMFTIESVSKEIKNIMKTLRGIKTRDLGITATSRQNILKRIEELSENIKVVKNIIVPLEQHSKSKDFLLDDILECQSQQQHLEETVTHEH</sequence>
<accession>G0VBB5</accession>
<evidence type="ECO:0000313" key="1">
    <source>
        <dbReference type="EMBL" id="CCC68240.1"/>
    </source>
</evidence>
<dbReference type="KEGG" id="ncs:NCAS_0B01560"/>
<dbReference type="InParanoid" id="G0VBB5"/>
<protein>
    <submittedName>
        <fullName evidence="1">Uncharacterized protein</fullName>
    </submittedName>
</protein>
<reference key="2">
    <citation type="submission" date="2011-08" db="EMBL/GenBank/DDBJ databases">
        <title>Genome sequence of Naumovozyma castellii.</title>
        <authorList>
            <person name="Gordon J.L."/>
            <person name="Armisen D."/>
            <person name="Proux-Wera E."/>
            <person name="OhEigeartaigh S.S."/>
            <person name="Byrne K.P."/>
            <person name="Wolfe K.H."/>
        </authorList>
    </citation>
    <scope>NUCLEOTIDE SEQUENCE</scope>
    <source>
        <strain>Type strain:CBS 4309</strain>
    </source>
</reference>
<dbReference type="HOGENOM" id="CLU_1215065_0_0_1"/>
<dbReference type="EMBL" id="HE576753">
    <property type="protein sequence ID" value="CCC68240.1"/>
    <property type="molecule type" value="Genomic_DNA"/>
</dbReference>
<dbReference type="AlphaFoldDB" id="G0VBB5"/>
<name>G0VBB5_NAUCA</name>
<dbReference type="Proteomes" id="UP000001640">
    <property type="component" value="Chromosome 2"/>
</dbReference>
<gene>
    <name evidence="1" type="primary">NCAS0B01560</name>
    <name evidence="1" type="ordered locus">NCAS_0B01560</name>
</gene>
<organism evidence="1 2">
    <name type="scientific">Naumovozyma castellii</name>
    <name type="common">Yeast</name>
    <name type="synonym">Saccharomyces castellii</name>
    <dbReference type="NCBI Taxonomy" id="27288"/>
    <lineage>
        <taxon>Eukaryota</taxon>
        <taxon>Fungi</taxon>
        <taxon>Dikarya</taxon>
        <taxon>Ascomycota</taxon>
        <taxon>Saccharomycotina</taxon>
        <taxon>Saccharomycetes</taxon>
        <taxon>Saccharomycetales</taxon>
        <taxon>Saccharomycetaceae</taxon>
        <taxon>Naumovozyma</taxon>
    </lineage>
</organism>
<dbReference type="GeneID" id="96901801"/>